<organism evidence="1 2">
    <name type="scientific">Candidatus Aramenus sulfurataquae</name>
    <dbReference type="NCBI Taxonomy" id="1326980"/>
    <lineage>
        <taxon>Archaea</taxon>
        <taxon>Thermoproteota</taxon>
        <taxon>Thermoprotei</taxon>
        <taxon>Sulfolobales</taxon>
        <taxon>Sulfolobaceae</taxon>
        <taxon>Candidatus Aramenus</taxon>
    </lineage>
</organism>
<reference evidence="1" key="1">
    <citation type="submission" date="2024-07" db="EMBL/GenBank/DDBJ databases">
        <title>Metagenome and Metagenome-Assembled Genomes of Archaea from a hot spring from the geothermal field of Los Azufres, Mexico.</title>
        <authorList>
            <person name="Marin-Paredes R."/>
            <person name="Martinez-Romero E."/>
            <person name="Servin-Garciduenas L.E."/>
        </authorList>
    </citation>
    <scope>NUCLEOTIDE SEQUENCE</scope>
    <source>
        <strain evidence="1">AZ1-454</strain>
    </source>
</reference>
<dbReference type="EMBL" id="JZWS03000041">
    <property type="protein sequence ID" value="MEW9492494.1"/>
    <property type="molecule type" value="Genomic_DNA"/>
</dbReference>
<protein>
    <submittedName>
        <fullName evidence="1">DNA double-strand break repair nuclease NurA</fullName>
    </submittedName>
</protein>
<evidence type="ECO:0000313" key="2">
    <source>
        <dbReference type="Proteomes" id="UP000053480"/>
    </source>
</evidence>
<proteinExistence type="predicted"/>
<evidence type="ECO:0000313" key="1">
    <source>
        <dbReference type="EMBL" id="MEW9492494.1"/>
    </source>
</evidence>
<dbReference type="Proteomes" id="UP000053480">
    <property type="component" value="Unassembled WGS sequence"/>
</dbReference>
<comment type="caution">
    <text evidence="1">The sequence shown here is derived from an EMBL/GenBank/DDBJ whole genome shotgun (WGS) entry which is preliminary data.</text>
</comment>
<sequence>MEIEDAIRKLIELLSKVSENKKFLGVTTSNVEDSNPVFFEENFTPCDPLSEFGYLDSSSRVISVRGANLYFASLYANDNGRHLMVPLSTSVPFLAVKASEDVIHAVEALGFVKTRNPNNIPYSPDYKDDNILDELRISLENYAINNSKSKVMIVDGPIFPGPYLEMVGEPYKSAFETLALERSKDKLIGIVKRLNFTRKLSRVEEVKKNYPELANSKATDDVVVMEMSKGKKVYVTPVYREEVEIKGKKFVRYMSYVKVFDGVFRVESASKELLCQGISTAVKKASFRGIPTFIEVADKMSKKLSASVYVLSFILAKELIGVTYEDWNRFAEANRDLE</sequence>
<accession>A0ACC6TRM3</accession>
<gene>
    <name evidence="1" type="ORF">TQ35_0009905</name>
</gene>
<name>A0ACC6TRM3_9CREN</name>